<organism evidence="2 3">
    <name type="scientific">Hyphomicrobium album</name>
    <dbReference type="NCBI Taxonomy" id="2665159"/>
    <lineage>
        <taxon>Bacteria</taxon>
        <taxon>Pseudomonadati</taxon>
        <taxon>Pseudomonadota</taxon>
        <taxon>Alphaproteobacteria</taxon>
        <taxon>Hyphomicrobiales</taxon>
        <taxon>Hyphomicrobiaceae</taxon>
        <taxon>Hyphomicrobium</taxon>
    </lineage>
</organism>
<proteinExistence type="predicted"/>
<dbReference type="Gene3D" id="3.90.1210.10">
    <property type="entry name" value="Antifreeze-like/N-acetylneuraminic acid synthase C-terminal domain"/>
    <property type="match status" value="1"/>
</dbReference>
<protein>
    <submittedName>
        <fullName evidence="2">Pseudaminic acid synthase</fullName>
        <ecNumber evidence="2">2.5.1.97</ecNumber>
    </submittedName>
</protein>
<evidence type="ECO:0000313" key="2">
    <source>
        <dbReference type="EMBL" id="MTD94682.1"/>
    </source>
</evidence>
<keyword evidence="2" id="KW-0808">Transferase</keyword>
<dbReference type="EMBL" id="WMBQ01000001">
    <property type="protein sequence ID" value="MTD94682.1"/>
    <property type="molecule type" value="Genomic_DNA"/>
</dbReference>
<dbReference type="InterPro" id="IPR020030">
    <property type="entry name" value="Pseudaminic_synth_PseI"/>
</dbReference>
<dbReference type="SUPFAM" id="SSF51269">
    <property type="entry name" value="AFP III-like domain"/>
    <property type="match status" value="1"/>
</dbReference>
<evidence type="ECO:0000313" key="3">
    <source>
        <dbReference type="Proteomes" id="UP000440694"/>
    </source>
</evidence>
<dbReference type="Proteomes" id="UP000440694">
    <property type="component" value="Unassembled WGS sequence"/>
</dbReference>
<dbReference type="RefSeq" id="WP_154739634.1">
    <property type="nucleotide sequence ID" value="NZ_WMBQ01000001.1"/>
</dbReference>
<dbReference type="InterPro" id="IPR051690">
    <property type="entry name" value="PseI-like"/>
</dbReference>
<evidence type="ECO:0000259" key="1">
    <source>
        <dbReference type="PROSITE" id="PS50844"/>
    </source>
</evidence>
<dbReference type="NCBIfam" id="TIGR03586">
    <property type="entry name" value="PseI"/>
    <property type="match status" value="1"/>
</dbReference>
<dbReference type="GO" id="GO:0047444">
    <property type="term" value="F:N-acylneuraminate-9-phosphate synthase activity"/>
    <property type="evidence" value="ECO:0007669"/>
    <property type="project" value="TreeGrafter"/>
</dbReference>
<dbReference type="GO" id="GO:0016051">
    <property type="term" value="P:carbohydrate biosynthetic process"/>
    <property type="evidence" value="ECO:0007669"/>
    <property type="project" value="InterPro"/>
</dbReference>
<dbReference type="SUPFAM" id="SSF51569">
    <property type="entry name" value="Aldolase"/>
    <property type="match status" value="1"/>
</dbReference>
<dbReference type="SMART" id="SM00858">
    <property type="entry name" value="SAF"/>
    <property type="match status" value="1"/>
</dbReference>
<dbReference type="AlphaFoldDB" id="A0A6I3KLP2"/>
<comment type="caution">
    <text evidence="2">The sequence shown here is derived from an EMBL/GenBank/DDBJ whole genome shotgun (WGS) entry which is preliminary data.</text>
</comment>
<dbReference type="InterPro" id="IPR013132">
    <property type="entry name" value="PseI/NeuA/B-like_N"/>
</dbReference>
<name>A0A6I3KLP2_9HYPH</name>
<feature type="domain" description="AFP-like" evidence="1">
    <location>
        <begin position="295"/>
        <end position="351"/>
    </location>
</feature>
<dbReference type="InterPro" id="IPR006190">
    <property type="entry name" value="SAF_AFP_Neu5Ac"/>
</dbReference>
<dbReference type="Pfam" id="PF08666">
    <property type="entry name" value="SAF"/>
    <property type="match status" value="1"/>
</dbReference>
<dbReference type="InterPro" id="IPR057736">
    <property type="entry name" value="SAF_PseI/NeuA/NeuB"/>
</dbReference>
<keyword evidence="3" id="KW-1185">Reference proteome</keyword>
<dbReference type="InterPro" id="IPR036732">
    <property type="entry name" value="AFP_Neu5c_C_sf"/>
</dbReference>
<reference evidence="2 3" key="1">
    <citation type="submission" date="2019-11" db="EMBL/GenBank/DDBJ databases">
        <title>Identification of a novel strain.</title>
        <authorList>
            <person name="Xu Q."/>
            <person name="Wang G."/>
        </authorList>
    </citation>
    <scope>NUCLEOTIDE SEQUENCE [LARGE SCALE GENOMIC DNA]</scope>
    <source>
        <strain evidence="3">xq</strain>
    </source>
</reference>
<dbReference type="InterPro" id="IPR013974">
    <property type="entry name" value="SAF"/>
</dbReference>
<sequence>MTTGSIVIESARIGAGHPPFVIAEMSGNHKGSLDRALLLVDAAAASGAHAVKLQTYTADTLTIDVNASDFVVKGNTPWSGRTLHDLYQEAHTPWEWHGPIMQRARQHGLVVFSTPFDETAVDFLEALDVPAYKIASFENVHLPLIARVAATGKPVIISTGMATIGEIHDAVTAARSSGCRDLVLLKCTSTYPATPADSNLLSIPELKTAFQCEVGLSDHTLGIGVSVAAVALGASVIEKHLTLSRAEGGVDAAFSLEPAELAQLVRETRQAFESLGKVFFGPSANEVSSLAYRRSLYVAEDMRSGDVFSTRNLRIIRPGFGLPPKFYNVVLGARAKRDLAKGTAVSWDVVL</sequence>
<dbReference type="PROSITE" id="PS50844">
    <property type="entry name" value="AFP_LIKE"/>
    <property type="match status" value="1"/>
</dbReference>
<dbReference type="PANTHER" id="PTHR42966">
    <property type="entry name" value="N-ACETYLNEURAMINATE SYNTHASE"/>
    <property type="match status" value="1"/>
</dbReference>
<dbReference type="Gene3D" id="3.20.20.70">
    <property type="entry name" value="Aldolase class I"/>
    <property type="match status" value="1"/>
</dbReference>
<gene>
    <name evidence="2" type="primary">pseI</name>
    <name evidence="2" type="ORF">GIW81_10100</name>
</gene>
<dbReference type="Pfam" id="PF03102">
    <property type="entry name" value="NeuB"/>
    <property type="match status" value="1"/>
</dbReference>
<dbReference type="PANTHER" id="PTHR42966:SF2">
    <property type="entry name" value="PSEUDAMINIC ACID SYNTHASE"/>
    <property type="match status" value="1"/>
</dbReference>
<dbReference type="CDD" id="cd11615">
    <property type="entry name" value="SAF_NeuB_like"/>
    <property type="match status" value="1"/>
</dbReference>
<dbReference type="EC" id="2.5.1.97" evidence="2"/>
<dbReference type="InterPro" id="IPR013785">
    <property type="entry name" value="Aldolase_TIM"/>
</dbReference>
<accession>A0A6I3KLP2</accession>